<name>A0A640K8X0_LEITA</name>
<proteinExistence type="predicted"/>
<keyword evidence="5" id="KW-1185">Reference proteome</keyword>
<dbReference type="PANTHER" id="PTHR12992:SF44">
    <property type="entry name" value="NUDIX HYDROLASE DOMAIN-CONTAINING PROTEIN"/>
    <property type="match status" value="1"/>
</dbReference>
<dbReference type="Proteomes" id="UP000419144">
    <property type="component" value="Unassembled WGS sequence"/>
</dbReference>
<feature type="compositionally biased region" description="Low complexity" evidence="1">
    <location>
        <begin position="77"/>
        <end position="101"/>
    </location>
</feature>
<dbReference type="InterPro" id="IPR000086">
    <property type="entry name" value="NUDIX_hydrolase_dom"/>
</dbReference>
<keyword evidence="2" id="KW-0812">Transmembrane</keyword>
<dbReference type="InterPro" id="IPR045121">
    <property type="entry name" value="CoAse"/>
</dbReference>
<keyword evidence="2" id="KW-0472">Membrane</keyword>
<dbReference type="OrthoDB" id="77989at2759"/>
<evidence type="ECO:0000256" key="2">
    <source>
        <dbReference type="SAM" id="Phobius"/>
    </source>
</evidence>
<gene>
    <name evidence="4" type="ORF">LtaPh_0703400</name>
</gene>
<evidence type="ECO:0000313" key="5">
    <source>
        <dbReference type="Proteomes" id="UP000419144"/>
    </source>
</evidence>
<evidence type="ECO:0000256" key="1">
    <source>
        <dbReference type="SAM" id="MobiDB-lite"/>
    </source>
</evidence>
<dbReference type="Gene3D" id="3.90.79.10">
    <property type="entry name" value="Nucleoside Triphosphate Pyrophosphohydrolase"/>
    <property type="match status" value="1"/>
</dbReference>
<evidence type="ECO:0000259" key="3">
    <source>
        <dbReference type="PROSITE" id="PS51462"/>
    </source>
</evidence>
<comment type="caution">
    <text evidence="4">The sequence shown here is derived from an EMBL/GenBank/DDBJ whole genome shotgun (WGS) entry which is preliminary data.</text>
</comment>
<accession>A0A640K8X0</accession>
<dbReference type="Pfam" id="PF00293">
    <property type="entry name" value="NUDIX"/>
    <property type="match status" value="1"/>
</dbReference>
<dbReference type="InterPro" id="IPR015797">
    <property type="entry name" value="NUDIX_hydrolase-like_dom_sf"/>
</dbReference>
<feature type="domain" description="Nudix hydrolase" evidence="3">
    <location>
        <begin position="119"/>
        <end position="265"/>
    </location>
</feature>
<dbReference type="PROSITE" id="PS51462">
    <property type="entry name" value="NUDIX"/>
    <property type="match status" value="1"/>
</dbReference>
<sequence length="765" mass="83667">MPSGIPGVDLVLLTHVARRLAERRLHAYHPGGHRSAAALVLRFDDDTQRTLTKALSSFRAATERHGGADLDATETHTSGAASPRISSSSTSAASSMTRGSTKGSFTDPLKFFEYLAHHRHHHQCSDVVDADAPSSLQLLFVKRLNMEARRWSGHVVFPGGRRDPDDHDDFDTVCRETYEEIGFPLQHHREFLCLGRLPDYRLHSRIVDSRGFVQARFVFLHVGDITPTVQLASHEVESVRWVPLRGLREAHVERGRVAHPLQSFVNPQAVDTRLLVREMFPNTYVSFPSLLLPGTPAPSSSPAAAGETEGGRKGCREDGERARTPEDARSASAESPLWRIWGLTLRTANELLSLDCGQTLDWPLVESNSSLLQYGIILPVHGYYELLYQLYRGRAWITATMRLRDCDDCVADRETNTSDEQQTSRTFDCSRSGSLLSTPLSHRSRERQRWRRVLYGSAVERRYAVLPVSADALLLAVPETPTPEHVASFAVALGFVAFVLYTMAAVISSVCAAVGAALGLKADLDSEARRRAYYDANTPSSMVRHRRPAAGHGAELRSPERLMEDSDAAVSAADAAALSCESINALSGWPRQARDNAAPCSRAIVDEAGLSAELHRTTEILHGEPLLSSDSVAPQDARRQLPSSTDTPAMMQPLTSKASATMHPKLPEADAGLAILAVSPSRATVTTNRLSISPAISVLSAGGSTEEVSEAEKERHHSRPMSIDVAAPAENLVAAAMPADALELRHEEELKAVMRRYRPQSTASQ</sequence>
<organism evidence="4 5">
    <name type="scientific">Leishmania tarentolae</name>
    <name type="common">Sauroleishmania tarentolae</name>
    <dbReference type="NCBI Taxonomy" id="5689"/>
    <lineage>
        <taxon>Eukaryota</taxon>
        <taxon>Discoba</taxon>
        <taxon>Euglenozoa</taxon>
        <taxon>Kinetoplastea</taxon>
        <taxon>Metakinetoplastina</taxon>
        <taxon>Trypanosomatida</taxon>
        <taxon>Trypanosomatidae</taxon>
        <taxon>Leishmaniinae</taxon>
        <taxon>Leishmania</taxon>
        <taxon>lizard Leishmania</taxon>
    </lineage>
</organism>
<dbReference type="PANTHER" id="PTHR12992">
    <property type="entry name" value="NUDIX HYDROLASE"/>
    <property type="match status" value="1"/>
</dbReference>
<feature type="transmembrane region" description="Helical" evidence="2">
    <location>
        <begin position="489"/>
        <end position="520"/>
    </location>
</feature>
<feature type="region of interest" description="Disordered" evidence="1">
    <location>
        <begin position="296"/>
        <end position="330"/>
    </location>
</feature>
<protein>
    <recommendedName>
        <fullName evidence="3">Nudix hydrolase domain-containing protein</fullName>
    </recommendedName>
</protein>
<dbReference type="EMBL" id="BLBS01000008">
    <property type="protein sequence ID" value="GET86030.1"/>
    <property type="molecule type" value="Genomic_DNA"/>
</dbReference>
<evidence type="ECO:0000313" key="4">
    <source>
        <dbReference type="EMBL" id="GET86030.1"/>
    </source>
</evidence>
<feature type="compositionally biased region" description="Polar residues" evidence="1">
    <location>
        <begin position="641"/>
        <end position="651"/>
    </location>
</feature>
<feature type="compositionally biased region" description="Basic and acidic residues" evidence="1">
    <location>
        <begin position="309"/>
        <end position="329"/>
    </location>
</feature>
<feature type="region of interest" description="Disordered" evidence="1">
    <location>
        <begin position="625"/>
        <end position="651"/>
    </location>
</feature>
<dbReference type="VEuPathDB" id="TriTrypDB:LtaPh_0703400"/>
<dbReference type="SUPFAM" id="SSF55811">
    <property type="entry name" value="Nudix"/>
    <property type="match status" value="1"/>
</dbReference>
<dbReference type="GO" id="GO:0010945">
    <property type="term" value="F:coenzyme A diphosphatase activity"/>
    <property type="evidence" value="ECO:0007669"/>
    <property type="project" value="InterPro"/>
</dbReference>
<keyword evidence="2" id="KW-1133">Transmembrane helix</keyword>
<dbReference type="AlphaFoldDB" id="A0A640K8X0"/>
<reference evidence="4" key="1">
    <citation type="submission" date="2019-11" db="EMBL/GenBank/DDBJ databases">
        <title>Leishmania tarentolae CDS.</title>
        <authorList>
            <person name="Goto Y."/>
            <person name="Yamagishi J."/>
        </authorList>
    </citation>
    <scope>NUCLEOTIDE SEQUENCE [LARGE SCALE GENOMIC DNA]</scope>
    <source>
        <strain evidence="4">Parrot Tar II</strain>
    </source>
</reference>
<feature type="compositionally biased region" description="Low complexity" evidence="1">
    <location>
        <begin position="296"/>
        <end position="307"/>
    </location>
</feature>
<feature type="region of interest" description="Disordered" evidence="1">
    <location>
        <begin position="63"/>
        <end position="103"/>
    </location>
</feature>